<dbReference type="AlphaFoldDB" id="A0A812TTT1"/>
<protein>
    <submittedName>
        <fullName evidence="1">Uncharacterized protein</fullName>
    </submittedName>
</protein>
<name>A0A812TTT1_SYMPI</name>
<gene>
    <name evidence="1" type="ORF">SPIL2461_LOCUS14561</name>
</gene>
<dbReference type="Proteomes" id="UP000649617">
    <property type="component" value="Unassembled WGS sequence"/>
</dbReference>
<evidence type="ECO:0000313" key="2">
    <source>
        <dbReference type="Proteomes" id="UP000649617"/>
    </source>
</evidence>
<keyword evidence="2" id="KW-1185">Reference proteome</keyword>
<evidence type="ECO:0000313" key="1">
    <source>
        <dbReference type="EMBL" id="CAE7548559.1"/>
    </source>
</evidence>
<proteinExistence type="predicted"/>
<sequence>VMAYYPLHFVVSAIFAPMFIQVERPVSVKKSVQSVLGYETGCAERRWYNTPWTTTAFRAFLNFSMLQAWFPKEAEIWNQPTWPEP</sequence>
<comment type="caution">
    <text evidence="1">The sequence shown here is derived from an EMBL/GenBank/DDBJ whole genome shotgun (WGS) entry which is preliminary data.</text>
</comment>
<accession>A0A812TTT1</accession>
<organism evidence="1 2">
    <name type="scientific">Symbiodinium pilosum</name>
    <name type="common">Dinoflagellate</name>
    <dbReference type="NCBI Taxonomy" id="2952"/>
    <lineage>
        <taxon>Eukaryota</taxon>
        <taxon>Sar</taxon>
        <taxon>Alveolata</taxon>
        <taxon>Dinophyceae</taxon>
        <taxon>Suessiales</taxon>
        <taxon>Symbiodiniaceae</taxon>
        <taxon>Symbiodinium</taxon>
    </lineage>
</organism>
<feature type="non-terminal residue" evidence="1">
    <location>
        <position position="1"/>
    </location>
</feature>
<reference evidence="1" key="1">
    <citation type="submission" date="2021-02" db="EMBL/GenBank/DDBJ databases">
        <authorList>
            <person name="Dougan E. K."/>
            <person name="Rhodes N."/>
            <person name="Thang M."/>
            <person name="Chan C."/>
        </authorList>
    </citation>
    <scope>NUCLEOTIDE SEQUENCE</scope>
</reference>
<dbReference type="EMBL" id="CAJNIZ010033871">
    <property type="protein sequence ID" value="CAE7548559.1"/>
    <property type="molecule type" value="Genomic_DNA"/>
</dbReference>